<evidence type="ECO:0000256" key="1">
    <source>
        <dbReference type="SAM" id="MobiDB-lite"/>
    </source>
</evidence>
<dbReference type="AlphaFoldDB" id="A0A329R765"/>
<dbReference type="EMBL" id="RCMK01001117">
    <property type="protein sequence ID" value="KAG2901574.1"/>
    <property type="molecule type" value="Genomic_DNA"/>
</dbReference>
<dbReference type="Proteomes" id="UP000735874">
    <property type="component" value="Unassembled WGS sequence"/>
</dbReference>
<dbReference type="Proteomes" id="UP000251314">
    <property type="component" value="Unassembled WGS sequence"/>
</dbReference>
<proteinExistence type="predicted"/>
<organism evidence="5 6">
    <name type="scientific">Phytophthora cactorum</name>
    <dbReference type="NCBI Taxonomy" id="29920"/>
    <lineage>
        <taxon>Eukaryota</taxon>
        <taxon>Sar</taxon>
        <taxon>Stramenopiles</taxon>
        <taxon>Oomycota</taxon>
        <taxon>Peronosporomycetes</taxon>
        <taxon>Peronosporales</taxon>
        <taxon>Peronosporaceae</taxon>
        <taxon>Phytophthora</taxon>
    </lineage>
</organism>
<dbReference type="EMBL" id="RCML01001091">
    <property type="protein sequence ID" value="KAG2965599.1"/>
    <property type="molecule type" value="Genomic_DNA"/>
</dbReference>
<protein>
    <submittedName>
        <fullName evidence="5">Uncharacterized protein</fullName>
    </submittedName>
</protein>
<sequence>MYQDQYMKWHLESVTVPRRSFIRPELIVELSVPSYPVKPLPFVPENTDWLAEAAALERRQPWRAAWVFAPFDHPCNTTYVPCHHDAPVFSSRTADTITIGRAIIAEPSLTPAQLVPDWQRRFFSAPGSTHQQSAAASAGGGNDGSSASGVGTTVDGKRRPSCV</sequence>
<evidence type="ECO:0000313" key="2">
    <source>
        <dbReference type="EMBL" id="KAG2827171.1"/>
    </source>
</evidence>
<evidence type="ECO:0000313" key="3">
    <source>
        <dbReference type="EMBL" id="KAG2901574.1"/>
    </source>
</evidence>
<accession>A0A329R765</accession>
<keyword evidence="6" id="KW-1185">Reference proteome</keyword>
<dbReference type="Proteomes" id="UP000736787">
    <property type="component" value="Unassembled WGS sequence"/>
</dbReference>
<reference evidence="5 6" key="1">
    <citation type="submission" date="2018-01" db="EMBL/GenBank/DDBJ databases">
        <title>Draft genome of the strawberry crown rot pathogen Phytophthora cactorum.</title>
        <authorList>
            <person name="Armitage A.D."/>
            <person name="Lysoe E."/>
            <person name="Nellist C.F."/>
            <person name="Harrison R.J."/>
            <person name="Brurberg M.B."/>
        </authorList>
    </citation>
    <scope>NUCLEOTIDE SEQUENCE [LARGE SCALE GENOMIC DNA]</scope>
    <source>
        <strain evidence="5 6">10300</strain>
    </source>
</reference>
<dbReference type="VEuPathDB" id="FungiDB:PC110_g23792"/>
<dbReference type="EMBL" id="MJFZ01004298">
    <property type="protein sequence ID" value="RAW19766.1"/>
    <property type="molecule type" value="Genomic_DNA"/>
</dbReference>
<evidence type="ECO:0000313" key="5">
    <source>
        <dbReference type="EMBL" id="RAW19766.1"/>
    </source>
</evidence>
<feature type="region of interest" description="Disordered" evidence="1">
    <location>
        <begin position="129"/>
        <end position="163"/>
    </location>
</feature>
<gene>
    <name evidence="5" type="ORF">PC110_g23792</name>
    <name evidence="2" type="ORF">PC113_g21670</name>
    <name evidence="3" type="ORF">PC117_g21691</name>
    <name evidence="4" type="ORF">PC118_g19645</name>
</gene>
<reference evidence="2" key="2">
    <citation type="submission" date="2018-10" db="EMBL/GenBank/DDBJ databases">
        <title>Effector identification in a new, highly contiguous assembly of the strawberry crown rot pathogen Phytophthora cactorum.</title>
        <authorList>
            <person name="Armitage A.D."/>
            <person name="Nellist C.F."/>
            <person name="Bates H."/>
            <person name="Vickerstaff R.J."/>
            <person name="Harrison R.J."/>
        </authorList>
    </citation>
    <scope>NUCLEOTIDE SEQUENCE</scope>
    <source>
        <strain evidence="2">15-7</strain>
        <strain evidence="3">4040</strain>
        <strain evidence="4">P415</strain>
    </source>
</reference>
<evidence type="ECO:0000313" key="6">
    <source>
        <dbReference type="Proteomes" id="UP000251314"/>
    </source>
</evidence>
<dbReference type="EMBL" id="RCMG01001446">
    <property type="protein sequence ID" value="KAG2827171.1"/>
    <property type="molecule type" value="Genomic_DNA"/>
</dbReference>
<evidence type="ECO:0000313" key="4">
    <source>
        <dbReference type="EMBL" id="KAG2965599.1"/>
    </source>
</evidence>
<name>A0A329R765_9STRA</name>
<dbReference type="Proteomes" id="UP000697107">
    <property type="component" value="Unassembled WGS sequence"/>
</dbReference>
<comment type="caution">
    <text evidence="5">The sequence shown here is derived from an EMBL/GenBank/DDBJ whole genome shotgun (WGS) entry which is preliminary data.</text>
</comment>
<dbReference type="OrthoDB" id="89715at2759"/>